<dbReference type="PANTHER" id="PTHR11567:SF25">
    <property type="entry name" value="PROTEIN FRA10AC1"/>
    <property type="match status" value="1"/>
</dbReference>
<dbReference type="InterPro" id="IPR050645">
    <property type="entry name" value="Histidine_acid_phosphatase"/>
</dbReference>
<dbReference type="InterPro" id="IPR019129">
    <property type="entry name" value="Folate-sensitive_fs_Fra10Ac1"/>
</dbReference>
<feature type="compositionally biased region" description="Polar residues" evidence="1">
    <location>
        <begin position="242"/>
        <end position="256"/>
    </location>
</feature>
<evidence type="ECO:0000313" key="2">
    <source>
        <dbReference type="EMBL" id="KAK7475363.1"/>
    </source>
</evidence>
<evidence type="ECO:0008006" key="4">
    <source>
        <dbReference type="Google" id="ProtNLM"/>
    </source>
</evidence>
<feature type="compositionally biased region" description="Basic and acidic residues" evidence="1">
    <location>
        <begin position="197"/>
        <end position="212"/>
    </location>
</feature>
<comment type="caution">
    <text evidence="2">The sequence shown here is derived from an EMBL/GenBank/DDBJ whole genome shotgun (WGS) entry which is preliminary data.</text>
</comment>
<evidence type="ECO:0000313" key="3">
    <source>
        <dbReference type="Proteomes" id="UP001519460"/>
    </source>
</evidence>
<accession>A0ABD0JKW6</accession>
<feature type="compositionally biased region" description="Basic residues" evidence="1">
    <location>
        <begin position="213"/>
        <end position="225"/>
    </location>
</feature>
<sequence length="283" mass="33464">MADKIDFTEIAGTGYGSDFESDAEAKKRKEEGKIHRFHYLSMSAFDRHKQFVNNYVLYFGGSMKEFQRDRSKDRTDMDVIRENHRFLWADDDEGEESWEKRLAKKYYDKLFKEYCLADLSRYKENKVGMRWRTEKEVVEGKGQFICGSKKCPEREGLRSWEVNFAYVEHGEKKNALVKLRLCPDCSYKLNYHHKRKEVVPKKKQDEAETSGKRKEKKKHKKHKKDRRDSDEEDDRAESSSSQTAGKSDTSTVTDESVWSGPAKIVEEKSREEEFDDYFADMFL</sequence>
<organism evidence="2 3">
    <name type="scientific">Batillaria attramentaria</name>
    <dbReference type="NCBI Taxonomy" id="370345"/>
    <lineage>
        <taxon>Eukaryota</taxon>
        <taxon>Metazoa</taxon>
        <taxon>Spiralia</taxon>
        <taxon>Lophotrochozoa</taxon>
        <taxon>Mollusca</taxon>
        <taxon>Gastropoda</taxon>
        <taxon>Caenogastropoda</taxon>
        <taxon>Sorbeoconcha</taxon>
        <taxon>Cerithioidea</taxon>
        <taxon>Batillariidae</taxon>
        <taxon>Batillaria</taxon>
    </lineage>
</organism>
<name>A0ABD0JKW6_9CAEN</name>
<gene>
    <name evidence="2" type="ORF">BaRGS_00033381</name>
</gene>
<dbReference type="Proteomes" id="UP001519460">
    <property type="component" value="Unassembled WGS sequence"/>
</dbReference>
<feature type="region of interest" description="Disordered" evidence="1">
    <location>
        <begin position="196"/>
        <end position="270"/>
    </location>
</feature>
<dbReference type="AlphaFoldDB" id="A0ABD0JKW6"/>
<reference evidence="2 3" key="1">
    <citation type="journal article" date="2023" name="Sci. Data">
        <title>Genome assembly of the Korean intertidal mud-creeper Batillaria attramentaria.</title>
        <authorList>
            <person name="Patra A.K."/>
            <person name="Ho P.T."/>
            <person name="Jun S."/>
            <person name="Lee S.J."/>
            <person name="Kim Y."/>
            <person name="Won Y.J."/>
        </authorList>
    </citation>
    <scope>NUCLEOTIDE SEQUENCE [LARGE SCALE GENOMIC DNA]</scope>
    <source>
        <strain evidence="2">Wonlab-2016</strain>
    </source>
</reference>
<dbReference type="PANTHER" id="PTHR11567">
    <property type="entry name" value="ACID PHOSPHATASE-RELATED"/>
    <property type="match status" value="1"/>
</dbReference>
<dbReference type="Pfam" id="PF09725">
    <property type="entry name" value="Fra10Ac1"/>
    <property type="match status" value="1"/>
</dbReference>
<proteinExistence type="predicted"/>
<evidence type="ECO:0000256" key="1">
    <source>
        <dbReference type="SAM" id="MobiDB-lite"/>
    </source>
</evidence>
<dbReference type="EMBL" id="JACVVK020000408">
    <property type="protein sequence ID" value="KAK7475363.1"/>
    <property type="molecule type" value="Genomic_DNA"/>
</dbReference>
<keyword evidence="3" id="KW-1185">Reference proteome</keyword>
<protein>
    <recommendedName>
        <fullName evidence="4">Protein FRA10AC1</fullName>
    </recommendedName>
</protein>